<gene>
    <name evidence="2" type="primary">soj_1</name>
    <name evidence="2" type="ORF">VTH8203_00820</name>
</gene>
<evidence type="ECO:0000313" key="2">
    <source>
        <dbReference type="EMBL" id="SNX47219.1"/>
    </source>
</evidence>
<dbReference type="GO" id="GO:0016787">
    <property type="term" value="F:hydrolase activity"/>
    <property type="evidence" value="ECO:0007669"/>
    <property type="project" value="UniProtKB-KW"/>
</dbReference>
<dbReference type="InterPro" id="IPR050678">
    <property type="entry name" value="DNA_Partitioning_ATPase"/>
</dbReference>
<dbReference type="Gene3D" id="3.40.50.300">
    <property type="entry name" value="P-loop containing nucleotide triphosphate hydrolases"/>
    <property type="match status" value="1"/>
</dbReference>
<dbReference type="PANTHER" id="PTHR13696:SF52">
    <property type="entry name" value="PARA FAMILY PROTEIN CT_582"/>
    <property type="match status" value="1"/>
</dbReference>
<evidence type="ECO:0000259" key="1">
    <source>
        <dbReference type="Pfam" id="PF13614"/>
    </source>
</evidence>
<dbReference type="RefSeq" id="WP_096992512.1">
    <property type="nucleotide sequence ID" value="NZ_JBHSII010000006.1"/>
</dbReference>
<organism evidence="2 3">
    <name type="scientific">Vibrio thalassae</name>
    <dbReference type="NCBI Taxonomy" id="1243014"/>
    <lineage>
        <taxon>Bacteria</taxon>
        <taxon>Pseudomonadati</taxon>
        <taxon>Pseudomonadota</taxon>
        <taxon>Gammaproteobacteria</taxon>
        <taxon>Vibrionales</taxon>
        <taxon>Vibrionaceae</taxon>
        <taxon>Vibrio</taxon>
    </lineage>
</organism>
<dbReference type="Pfam" id="PF13614">
    <property type="entry name" value="AAA_31"/>
    <property type="match status" value="1"/>
</dbReference>
<keyword evidence="2" id="KW-0378">Hydrolase</keyword>
<dbReference type="InterPro" id="IPR025669">
    <property type="entry name" value="AAA_dom"/>
</dbReference>
<dbReference type="PANTHER" id="PTHR13696">
    <property type="entry name" value="P-LOOP CONTAINING NUCLEOSIDE TRIPHOSPHATE HYDROLASE"/>
    <property type="match status" value="1"/>
</dbReference>
<feature type="domain" description="AAA" evidence="1">
    <location>
        <begin position="108"/>
        <end position="284"/>
    </location>
</feature>
<dbReference type="OrthoDB" id="5869364at2"/>
<proteinExistence type="predicted"/>
<accession>A0A240EGB2</accession>
<dbReference type="SUPFAM" id="SSF52540">
    <property type="entry name" value="P-loop containing nucleoside triphosphate hydrolases"/>
    <property type="match status" value="1"/>
</dbReference>
<dbReference type="EMBL" id="OANU01000006">
    <property type="protein sequence ID" value="SNX47219.1"/>
    <property type="molecule type" value="Genomic_DNA"/>
</dbReference>
<dbReference type="EC" id="3.6.-.-" evidence="2"/>
<evidence type="ECO:0000313" key="3">
    <source>
        <dbReference type="Proteomes" id="UP000219336"/>
    </source>
</evidence>
<dbReference type="AlphaFoldDB" id="A0A240EGB2"/>
<name>A0A240EGB2_9VIBR</name>
<dbReference type="Proteomes" id="UP000219336">
    <property type="component" value="Unassembled WGS sequence"/>
</dbReference>
<reference evidence="3" key="1">
    <citation type="submission" date="2016-06" db="EMBL/GenBank/DDBJ databases">
        <authorList>
            <person name="Rodrigo-Torres L."/>
            <person name="Arahal R.D."/>
            <person name="Lucena T."/>
        </authorList>
    </citation>
    <scope>NUCLEOTIDE SEQUENCE [LARGE SCALE GENOMIC DNA]</scope>
    <source>
        <strain evidence="3">CECT8203</strain>
    </source>
</reference>
<keyword evidence="3" id="KW-1185">Reference proteome</keyword>
<sequence>MVRSKQGNIDFLRQQYDKVKSLKSKRKVAKGILRMPNFNAKQIEQLLGETELATKAGIAMCEKSRGIDFPRKGNNAYNLNREEALEVARFMGYKPMREIRPDNYEMPVLAVHDAKGGIGKSTTCETLSIQGTFDIKRAPRILLADTDSQGSQRHKLAPNYTTPKHSLFALLKDEVEVPRDVRLSPQKQAAYRAALKEIIVSTYAEDIDLLPSFPECKNINVFFSGALARGVGIEQVISVYKDVVISPLKHDYDVVILDTNPATDMTLYCLYYAATSLIIPVTGRQQDINAYVEYLDSAAFIIETMMPHDWAGFTDIYTLITKNTKTNSGIFNRALQMIQLTRAFTTTIFEAKAYETASENNLPIQLIDHGSRNPASALESIRSLYNELAVSMYADIDKLYDEVED</sequence>
<dbReference type="InterPro" id="IPR027417">
    <property type="entry name" value="P-loop_NTPase"/>
</dbReference>
<protein>
    <submittedName>
        <fullName evidence="2">Sporulation initiation inhibitor protein Soj</fullName>
        <ecNumber evidence="2">3.6.-.-</ecNumber>
    </submittedName>
</protein>